<dbReference type="InterPro" id="IPR058245">
    <property type="entry name" value="NreC/VraR/RcsB-like_REC"/>
</dbReference>
<dbReference type="InterPro" id="IPR000792">
    <property type="entry name" value="Tscrpt_reg_LuxR_C"/>
</dbReference>
<feature type="modified residue" description="4-aspartylphosphate" evidence="3">
    <location>
        <position position="56"/>
    </location>
</feature>
<evidence type="ECO:0000313" key="6">
    <source>
        <dbReference type="EMBL" id="QEL16804.1"/>
    </source>
</evidence>
<dbReference type="RefSeq" id="WP_149111486.1">
    <property type="nucleotide sequence ID" value="NZ_CP042425.1"/>
</dbReference>
<dbReference type="Pfam" id="PF00072">
    <property type="entry name" value="Response_reg"/>
    <property type="match status" value="1"/>
</dbReference>
<sequence length="216" mass="22886">MAKQRIFLVDDHAVVREGLKALINSQPGMTVVGEAADGLPACEQVVVLRPDVVVMDVSMPGMTGSQATKRMRQECPTARVLALTVHEDKGYIRQLLAAGAAGYVLKRAAPEDLIHAIRVVAGGGVYLDPSMAGKVVGGFVGQPTNGGVANGELSDREAEVALSTAAGYSNKEIAAKLELSIKTVETYRARAMEKLGLQSRSALVRYAVQQGWLQEG</sequence>
<dbReference type="GO" id="GO:0006355">
    <property type="term" value="P:regulation of DNA-templated transcription"/>
    <property type="evidence" value="ECO:0007669"/>
    <property type="project" value="InterPro"/>
</dbReference>
<keyword evidence="1 3" id="KW-0597">Phosphoprotein</keyword>
<accession>A0A5C1AI44</accession>
<dbReference type="Proteomes" id="UP000324974">
    <property type="component" value="Chromosome"/>
</dbReference>
<dbReference type="Gene3D" id="3.40.50.2300">
    <property type="match status" value="1"/>
</dbReference>
<organism evidence="6 7">
    <name type="scientific">Limnoglobus roseus</name>
    <dbReference type="NCBI Taxonomy" id="2598579"/>
    <lineage>
        <taxon>Bacteria</taxon>
        <taxon>Pseudomonadati</taxon>
        <taxon>Planctomycetota</taxon>
        <taxon>Planctomycetia</taxon>
        <taxon>Gemmatales</taxon>
        <taxon>Gemmataceae</taxon>
        <taxon>Limnoglobus</taxon>
    </lineage>
</organism>
<dbReference type="InterPro" id="IPR011006">
    <property type="entry name" value="CheY-like_superfamily"/>
</dbReference>
<evidence type="ECO:0000256" key="2">
    <source>
        <dbReference type="ARBA" id="ARBA00023125"/>
    </source>
</evidence>
<dbReference type="GO" id="GO:0000160">
    <property type="term" value="P:phosphorelay signal transduction system"/>
    <property type="evidence" value="ECO:0007669"/>
    <property type="project" value="InterPro"/>
</dbReference>
<dbReference type="PROSITE" id="PS50110">
    <property type="entry name" value="RESPONSE_REGULATORY"/>
    <property type="match status" value="1"/>
</dbReference>
<feature type="domain" description="Response regulatory" evidence="5">
    <location>
        <begin position="5"/>
        <end position="121"/>
    </location>
</feature>
<evidence type="ECO:0000256" key="3">
    <source>
        <dbReference type="PROSITE-ProRule" id="PRU00169"/>
    </source>
</evidence>
<reference evidence="7" key="1">
    <citation type="submission" date="2019-08" db="EMBL/GenBank/DDBJ databases">
        <title>Limnoglobus roseus gen. nov., sp. nov., a novel freshwater planctomycete with a giant genome from the family Gemmataceae.</title>
        <authorList>
            <person name="Kulichevskaya I.S."/>
            <person name="Naumoff D.G."/>
            <person name="Miroshnikov K."/>
            <person name="Ivanova A."/>
            <person name="Philippov D.A."/>
            <person name="Hakobyan A."/>
            <person name="Rijpstra I.C."/>
            <person name="Sinninghe Damste J.S."/>
            <person name="Liesack W."/>
            <person name="Dedysh S.N."/>
        </authorList>
    </citation>
    <scope>NUCLEOTIDE SEQUENCE [LARGE SCALE GENOMIC DNA]</scope>
    <source>
        <strain evidence="7">PX52</strain>
    </source>
</reference>
<dbReference type="KEGG" id="lrs:PX52LOC_03777"/>
<name>A0A5C1AI44_9BACT</name>
<evidence type="ECO:0000256" key="1">
    <source>
        <dbReference type="ARBA" id="ARBA00022553"/>
    </source>
</evidence>
<feature type="domain" description="HTH luxR-type" evidence="4">
    <location>
        <begin position="146"/>
        <end position="211"/>
    </location>
</feature>
<dbReference type="SMART" id="SM00448">
    <property type="entry name" value="REC"/>
    <property type="match status" value="1"/>
</dbReference>
<protein>
    <submittedName>
        <fullName evidence="6">DNA-binding response regulator</fullName>
    </submittedName>
</protein>
<dbReference type="EMBL" id="CP042425">
    <property type="protein sequence ID" value="QEL16804.1"/>
    <property type="molecule type" value="Genomic_DNA"/>
</dbReference>
<dbReference type="InterPro" id="IPR001789">
    <property type="entry name" value="Sig_transdc_resp-reg_receiver"/>
</dbReference>
<dbReference type="Pfam" id="PF00196">
    <property type="entry name" value="GerE"/>
    <property type="match status" value="1"/>
</dbReference>
<dbReference type="SUPFAM" id="SSF46894">
    <property type="entry name" value="C-terminal effector domain of the bipartite response regulators"/>
    <property type="match status" value="1"/>
</dbReference>
<keyword evidence="2 6" id="KW-0238">DNA-binding</keyword>
<dbReference type="PANTHER" id="PTHR43214:SF43">
    <property type="entry name" value="TWO-COMPONENT RESPONSE REGULATOR"/>
    <property type="match status" value="1"/>
</dbReference>
<dbReference type="InterPro" id="IPR016032">
    <property type="entry name" value="Sig_transdc_resp-reg_C-effctor"/>
</dbReference>
<dbReference type="PANTHER" id="PTHR43214">
    <property type="entry name" value="TWO-COMPONENT RESPONSE REGULATOR"/>
    <property type="match status" value="1"/>
</dbReference>
<dbReference type="SMART" id="SM00421">
    <property type="entry name" value="HTH_LUXR"/>
    <property type="match status" value="1"/>
</dbReference>
<evidence type="ECO:0000259" key="4">
    <source>
        <dbReference type="PROSITE" id="PS50043"/>
    </source>
</evidence>
<gene>
    <name evidence="6" type="ORF">PX52LOC_03777</name>
</gene>
<dbReference type="CDD" id="cd06170">
    <property type="entry name" value="LuxR_C_like"/>
    <property type="match status" value="1"/>
</dbReference>
<evidence type="ECO:0000259" key="5">
    <source>
        <dbReference type="PROSITE" id="PS50110"/>
    </source>
</evidence>
<dbReference type="AlphaFoldDB" id="A0A5C1AI44"/>
<dbReference type="PRINTS" id="PR00038">
    <property type="entry name" value="HTHLUXR"/>
</dbReference>
<keyword evidence="7" id="KW-1185">Reference proteome</keyword>
<dbReference type="PROSITE" id="PS50043">
    <property type="entry name" value="HTH_LUXR_2"/>
    <property type="match status" value="1"/>
</dbReference>
<dbReference type="PROSITE" id="PS00622">
    <property type="entry name" value="HTH_LUXR_1"/>
    <property type="match status" value="1"/>
</dbReference>
<dbReference type="InterPro" id="IPR039420">
    <property type="entry name" value="WalR-like"/>
</dbReference>
<proteinExistence type="predicted"/>
<dbReference type="CDD" id="cd17535">
    <property type="entry name" value="REC_NarL-like"/>
    <property type="match status" value="1"/>
</dbReference>
<evidence type="ECO:0000313" key="7">
    <source>
        <dbReference type="Proteomes" id="UP000324974"/>
    </source>
</evidence>
<dbReference type="OrthoDB" id="9796655at2"/>
<dbReference type="GO" id="GO:0003677">
    <property type="term" value="F:DNA binding"/>
    <property type="evidence" value="ECO:0007669"/>
    <property type="project" value="UniProtKB-KW"/>
</dbReference>
<dbReference type="SUPFAM" id="SSF52172">
    <property type="entry name" value="CheY-like"/>
    <property type="match status" value="1"/>
</dbReference>